<dbReference type="EMBL" id="JAVFKD010000014">
    <property type="protein sequence ID" value="KAK5990453.1"/>
    <property type="molecule type" value="Genomic_DNA"/>
</dbReference>
<name>A0ABR0SE57_9HYPO</name>
<feature type="region of interest" description="Disordered" evidence="1">
    <location>
        <begin position="175"/>
        <end position="470"/>
    </location>
</feature>
<keyword evidence="4" id="KW-1185">Reference proteome</keyword>
<dbReference type="PANTHER" id="PTHR40018:SF1">
    <property type="entry name" value="[PSI+] INDUCTION PROTEIN 2"/>
    <property type="match status" value="1"/>
</dbReference>
<evidence type="ECO:0000313" key="3">
    <source>
        <dbReference type="EMBL" id="KAK5990453.1"/>
    </source>
</evidence>
<dbReference type="InterPro" id="IPR037504">
    <property type="entry name" value="PSI_induc_2"/>
</dbReference>
<feature type="transmembrane region" description="Helical" evidence="2">
    <location>
        <begin position="66"/>
        <end position="87"/>
    </location>
</feature>
<keyword evidence="2" id="KW-0812">Transmembrane</keyword>
<feature type="region of interest" description="Disordered" evidence="1">
    <location>
        <begin position="123"/>
        <end position="142"/>
    </location>
</feature>
<protein>
    <recommendedName>
        <fullName evidence="5">Fibroin-3 related protein</fullName>
    </recommendedName>
</protein>
<feature type="compositionally biased region" description="Low complexity" evidence="1">
    <location>
        <begin position="127"/>
        <end position="139"/>
    </location>
</feature>
<dbReference type="PANTHER" id="PTHR40018">
    <property type="entry name" value="[PSI+] INDUCTION PROTEIN 2"/>
    <property type="match status" value="1"/>
</dbReference>
<gene>
    <name evidence="3" type="ORF">PT974_08721</name>
</gene>
<organism evidence="3 4">
    <name type="scientific">Cladobotryum mycophilum</name>
    <dbReference type="NCBI Taxonomy" id="491253"/>
    <lineage>
        <taxon>Eukaryota</taxon>
        <taxon>Fungi</taxon>
        <taxon>Dikarya</taxon>
        <taxon>Ascomycota</taxon>
        <taxon>Pezizomycotina</taxon>
        <taxon>Sordariomycetes</taxon>
        <taxon>Hypocreomycetidae</taxon>
        <taxon>Hypocreales</taxon>
        <taxon>Hypocreaceae</taxon>
        <taxon>Cladobotryum</taxon>
    </lineage>
</organism>
<sequence length="470" mass="51545">MPAIDIAMARSVNGGVWGTMKTSLVNSLAAEVIRRDMVTDAKDKASEIKHTFTNWNLCMTKAYCKWPAIGVIIVLSLLIIAISICIVRCCWGRPHKYSDEPFNNQQQGYGYRGQAPMEVHFPPPPTTAHSTHTPAAGPPQYAEFDMKKANPDDLPAMPSWEESNSKKIMVEEEVEMEDLKKKEPPTMQRMPPKRGPMPGNPNAMPRSPSNAYSPMQNTPTGYMNAHAQQPANGYGGGGLAQPYDYDSKRTSDGFGLDQPYDAPPPLVTANLGHGRQSPAPVQNGYGGRQLVQGQTRMQSPVHELDGQERFQLDSTPVPYGMDPHMRNSPGPQNEYGAVQPRYDSPGPGQNARASPHPQNEYSLAGHDSRQSPISQHAEYSHVPARFDSPAPPSPFGNTPSRVNSPKLVPYRSYTPKPQNGQAPITNNGGFDFNSGYARPQNGDDPDTPEAYPGYKPYTPTTPTQPTWHGI</sequence>
<proteinExistence type="predicted"/>
<feature type="compositionally biased region" description="Basic and acidic residues" evidence="1">
    <location>
        <begin position="302"/>
        <end position="311"/>
    </location>
</feature>
<reference evidence="3 4" key="1">
    <citation type="submission" date="2024-01" db="EMBL/GenBank/DDBJ databases">
        <title>Complete genome of Cladobotryum mycophilum ATHUM6906.</title>
        <authorList>
            <person name="Christinaki A.C."/>
            <person name="Myridakis A.I."/>
            <person name="Kouvelis V.N."/>
        </authorList>
    </citation>
    <scope>NUCLEOTIDE SEQUENCE [LARGE SCALE GENOMIC DNA]</scope>
    <source>
        <strain evidence="3 4">ATHUM6906</strain>
    </source>
</reference>
<dbReference type="Proteomes" id="UP001338125">
    <property type="component" value="Unassembled WGS sequence"/>
</dbReference>
<keyword evidence="2" id="KW-0472">Membrane</keyword>
<feature type="compositionally biased region" description="Polar residues" evidence="1">
    <location>
        <begin position="415"/>
        <end position="428"/>
    </location>
</feature>
<feature type="compositionally biased region" description="Polar residues" evidence="1">
    <location>
        <begin position="207"/>
        <end position="231"/>
    </location>
</feature>
<keyword evidence="2" id="KW-1133">Transmembrane helix</keyword>
<evidence type="ECO:0000313" key="4">
    <source>
        <dbReference type="Proteomes" id="UP001338125"/>
    </source>
</evidence>
<feature type="compositionally biased region" description="Low complexity" evidence="1">
    <location>
        <begin position="451"/>
        <end position="470"/>
    </location>
</feature>
<evidence type="ECO:0000256" key="2">
    <source>
        <dbReference type="SAM" id="Phobius"/>
    </source>
</evidence>
<comment type="caution">
    <text evidence="3">The sequence shown here is derived from an EMBL/GenBank/DDBJ whole genome shotgun (WGS) entry which is preliminary data.</text>
</comment>
<accession>A0ABR0SE57</accession>
<evidence type="ECO:0000256" key="1">
    <source>
        <dbReference type="SAM" id="MobiDB-lite"/>
    </source>
</evidence>
<evidence type="ECO:0008006" key="5">
    <source>
        <dbReference type="Google" id="ProtNLM"/>
    </source>
</evidence>